<name>A0A7S4F0D5_CHRCT</name>
<organism evidence="1">
    <name type="scientific">Chrysotila carterae</name>
    <name type="common">Marine alga</name>
    <name type="synonym">Syracosphaera carterae</name>
    <dbReference type="NCBI Taxonomy" id="13221"/>
    <lineage>
        <taxon>Eukaryota</taxon>
        <taxon>Haptista</taxon>
        <taxon>Haptophyta</taxon>
        <taxon>Prymnesiophyceae</taxon>
        <taxon>Isochrysidales</taxon>
        <taxon>Isochrysidaceae</taxon>
        <taxon>Chrysotila</taxon>
    </lineage>
</organism>
<proteinExistence type="predicted"/>
<dbReference type="EMBL" id="HBIZ01026712">
    <property type="protein sequence ID" value="CAE0764303.1"/>
    <property type="molecule type" value="Transcribed_RNA"/>
</dbReference>
<evidence type="ECO:0000313" key="1">
    <source>
        <dbReference type="EMBL" id="CAE0764303.1"/>
    </source>
</evidence>
<sequence length="157" mass="17678">MNVNSSNKGCGNYRQCVLTSPSPYNGVRTLHRLRTLRAGLRHKHWRLAQLLRPELVSPRTGLLGGSLAFIACSYLSSKRGSMPIGLMAGRICCAFLIAAYQHTHEHIHTFTDLSKRTHAHTRTHARTHARAHTDTRAHRRRPAFPPFLPHSCGIRSM</sequence>
<protein>
    <submittedName>
        <fullName evidence="1">Uncharacterized protein</fullName>
    </submittedName>
</protein>
<reference evidence="1" key="1">
    <citation type="submission" date="2021-01" db="EMBL/GenBank/DDBJ databases">
        <authorList>
            <person name="Corre E."/>
            <person name="Pelletier E."/>
            <person name="Niang G."/>
            <person name="Scheremetjew M."/>
            <person name="Finn R."/>
            <person name="Kale V."/>
            <person name="Holt S."/>
            <person name="Cochrane G."/>
            <person name="Meng A."/>
            <person name="Brown T."/>
            <person name="Cohen L."/>
        </authorList>
    </citation>
    <scope>NUCLEOTIDE SEQUENCE</scope>
    <source>
        <strain evidence="1">CCMP645</strain>
    </source>
</reference>
<gene>
    <name evidence="1" type="ORF">PCAR00345_LOCUS16915</name>
</gene>
<accession>A0A7S4F0D5</accession>
<dbReference type="AlphaFoldDB" id="A0A7S4F0D5"/>